<evidence type="ECO:0000256" key="6">
    <source>
        <dbReference type="ARBA" id="ARBA00023136"/>
    </source>
</evidence>
<dbReference type="HOGENOM" id="CLU_087349_0_0_1"/>
<protein>
    <recommendedName>
        <fullName evidence="4">Ras modification protein ERF4</fullName>
    </recommendedName>
</protein>
<dbReference type="InterPro" id="IPR051371">
    <property type="entry name" value="Ras_palmitoyltransferase"/>
</dbReference>
<evidence type="ECO:0000259" key="8">
    <source>
        <dbReference type="Pfam" id="PF10256"/>
    </source>
</evidence>
<dbReference type="VEuPathDB" id="FungiDB:CAWG_04504"/>
<dbReference type="GO" id="GO:0005789">
    <property type="term" value="C:endoplasmic reticulum membrane"/>
    <property type="evidence" value="ECO:0007669"/>
    <property type="project" value="UniProtKB-SubCell"/>
</dbReference>
<dbReference type="EMBL" id="CM000311">
    <property type="protein sequence ID" value="EEQ46159.1"/>
    <property type="molecule type" value="Genomic_DNA"/>
</dbReference>
<reference evidence="9 10" key="1">
    <citation type="journal article" date="2009" name="Nature">
        <title>Evolution of pathogenicity and sexual reproduction in eight Candida genomes.</title>
        <authorList>
            <person name="Butler G."/>
            <person name="Rasmussen M.D."/>
            <person name="Lin M.F."/>
            <person name="Santos M.A."/>
            <person name="Sakthikumar S."/>
            <person name="Munro C.A."/>
            <person name="Rheinbay E."/>
            <person name="Grabherr M."/>
            <person name="Forche A."/>
            <person name="Reedy J.L."/>
            <person name="Agrafioti I."/>
            <person name="Arnaud M.B."/>
            <person name="Bates S."/>
            <person name="Brown A.J."/>
            <person name="Brunke S."/>
            <person name="Costanzo M.C."/>
            <person name="Fitzpatrick D.A."/>
            <person name="de Groot P.W."/>
            <person name="Harris D."/>
            <person name="Hoyer L.L."/>
            <person name="Hube B."/>
            <person name="Klis F.M."/>
            <person name="Kodira C."/>
            <person name="Lennard N."/>
            <person name="Logue M.E."/>
            <person name="Martin R."/>
            <person name="Neiman A.M."/>
            <person name="Nikolaou E."/>
            <person name="Quail M.A."/>
            <person name="Quinn J."/>
            <person name="Santos M.C."/>
            <person name="Schmitzberger F.F."/>
            <person name="Sherlock G."/>
            <person name="Shah P."/>
            <person name="Silverstein K.A."/>
            <person name="Skrzypek M.S."/>
            <person name="Soll D."/>
            <person name="Staggs R."/>
            <person name="Stansfield I."/>
            <person name="Stumpf M.P."/>
            <person name="Sudbery P.E."/>
            <person name="Srikantha T."/>
            <person name="Zeng Q."/>
            <person name="Berman J."/>
            <person name="Berriman M."/>
            <person name="Heitman J."/>
            <person name="Gow N.A."/>
            <person name="Lorenz M.C."/>
            <person name="Birren B.W."/>
            <person name="Kellis M."/>
            <person name="Cuomo C.A."/>
        </authorList>
    </citation>
    <scope>NUCLEOTIDE SEQUENCE [LARGE SCALE GENOMIC DNA]</scope>
    <source>
        <strain evidence="9 10">WO-1</strain>
    </source>
</reference>
<dbReference type="Pfam" id="PF10256">
    <property type="entry name" value="Erf4"/>
    <property type="match status" value="1"/>
</dbReference>
<dbReference type="PaxDb" id="5476-C4YR06"/>
<evidence type="ECO:0000256" key="2">
    <source>
        <dbReference type="ARBA" id="ARBA00007732"/>
    </source>
</evidence>
<dbReference type="PANTHER" id="PTHR13254:SF0">
    <property type="entry name" value="GOLGIN SUBFAMILY A MEMBER 7_ERF4 DOMAIN-CONTAINING PROTEIN"/>
    <property type="match status" value="1"/>
</dbReference>
<dbReference type="Proteomes" id="UP000001429">
    <property type="component" value="Chromosome 5"/>
</dbReference>
<keyword evidence="5" id="KW-0256">Endoplasmic reticulum</keyword>
<comment type="similarity">
    <text evidence="2">Belongs to the ERF4 family.</text>
</comment>
<keyword evidence="10" id="KW-1185">Reference proteome</keyword>
<dbReference type="AlphaFoldDB" id="C4YR06"/>
<evidence type="ECO:0000256" key="4">
    <source>
        <dbReference type="ARBA" id="ARBA00018463"/>
    </source>
</evidence>
<proteinExistence type="inferred from homology"/>
<feature type="transmembrane region" description="Helical" evidence="7">
    <location>
        <begin position="150"/>
        <end position="171"/>
    </location>
</feature>
<dbReference type="OrthoDB" id="5377273at2759"/>
<organism evidence="9 10">
    <name type="scientific">Candida albicans (strain WO-1)</name>
    <name type="common">Yeast</name>
    <dbReference type="NCBI Taxonomy" id="294748"/>
    <lineage>
        <taxon>Eukaryota</taxon>
        <taxon>Fungi</taxon>
        <taxon>Dikarya</taxon>
        <taxon>Ascomycota</taxon>
        <taxon>Saccharomycotina</taxon>
        <taxon>Pichiomycetes</taxon>
        <taxon>Debaryomycetaceae</taxon>
        <taxon>Candida/Lodderomyces clade</taxon>
        <taxon>Candida</taxon>
    </lineage>
</organism>
<gene>
    <name evidence="9" type="ORF">CAWG_04504</name>
</gene>
<evidence type="ECO:0000313" key="9">
    <source>
        <dbReference type="EMBL" id="EEQ46159.1"/>
    </source>
</evidence>
<dbReference type="InterPro" id="IPR019383">
    <property type="entry name" value="Golgin_A_7/ERF4"/>
</dbReference>
<evidence type="ECO:0000256" key="1">
    <source>
        <dbReference type="ARBA" id="ARBA00004406"/>
    </source>
</evidence>
<evidence type="ECO:0000313" key="10">
    <source>
        <dbReference type="Proteomes" id="UP000001429"/>
    </source>
</evidence>
<feature type="domain" description="Golgin subfamily A member 7/ERF4" evidence="8">
    <location>
        <begin position="59"/>
        <end position="211"/>
    </location>
</feature>
<dbReference type="GO" id="GO:0031211">
    <property type="term" value="C:endoplasmic reticulum palmitoyltransferase complex"/>
    <property type="evidence" value="ECO:0007669"/>
    <property type="project" value="TreeGrafter"/>
</dbReference>
<evidence type="ECO:0000256" key="3">
    <source>
        <dbReference type="ARBA" id="ARBA00011396"/>
    </source>
</evidence>
<keyword evidence="7" id="KW-1133">Transmembrane helix</keyword>
<dbReference type="OMA" id="CITHFPN"/>
<name>C4YR06_CANAW</name>
<accession>C4YR06</accession>
<dbReference type="GO" id="GO:0006612">
    <property type="term" value="P:protein targeting to membrane"/>
    <property type="evidence" value="ECO:0007669"/>
    <property type="project" value="TreeGrafter"/>
</dbReference>
<sequence length="229" mass="25913">MNETKTDSTVNPDQSPQELVFFNYHEYLVPGSDDTSLVINHFPNIHTDLSSSTFKETRIIRIPRVYHTVQFPDLIPQFSCYYPGSEPGAITSTQLMSGSFEGNSFNESSSIPSLESIISRSEFENIVSLVNESLAVAFNPMSKRMLLENLLDLLSGGLFLSLLNLLGIYSFTKRKLMELESQIDSINQINEKKGVDFKIISPRVTGYLSVCIKKTTKRISYIVWRTSLY</sequence>
<keyword evidence="6 7" id="KW-0472">Membrane</keyword>
<keyword evidence="7" id="KW-0812">Transmembrane</keyword>
<comment type="subunit">
    <text evidence="3">Interacts with ERF2.</text>
</comment>
<comment type="subcellular location">
    <subcellularLocation>
        <location evidence="1">Endoplasmic reticulum membrane</location>
        <topology evidence="1">Peripheral membrane protein</topology>
    </subcellularLocation>
</comment>
<evidence type="ECO:0000256" key="7">
    <source>
        <dbReference type="SAM" id="Phobius"/>
    </source>
</evidence>
<dbReference type="PANTHER" id="PTHR13254">
    <property type="entry name" value="GOLGI AUTOANTIGEN, GOLGIN SUBFAMILY A, 7"/>
    <property type="match status" value="1"/>
</dbReference>
<evidence type="ECO:0000256" key="5">
    <source>
        <dbReference type="ARBA" id="ARBA00022824"/>
    </source>
</evidence>